<dbReference type="GO" id="GO:0032259">
    <property type="term" value="P:methylation"/>
    <property type="evidence" value="ECO:0007669"/>
    <property type="project" value="UniProtKB-KW"/>
</dbReference>
<dbReference type="PANTHER" id="PTHR43591:SF31">
    <property type="entry name" value="LAEA-LIKE, PUTATIVE (AFU_ORTHOLOGUE AFUA_8G01930)-RELATED"/>
    <property type="match status" value="1"/>
</dbReference>
<sequence>MMGIITRPPRLVAALRVQSSLHPSSQPFAMADADTATLDATLPIEPDSHSDDTDEAYAESSASSVLTSIASEIRRGREENGRIYPAYGSHEYGCPVDEYELDRLDMQHHKYTMLLGDKLFLAPIGDGPQKILDIGTGTGIWAIDMAEQFPSAEVIGTDIAPVQPTWTPPNCYFEVDDCEMDWQFRKNSFDFIHSRDCYLSVRDWPRFVRQAFEHLKEGGHLELCCVWAVPQSDDGTLDMDSGYVELCQTFMEIGDSIGADAHAPRRFKEHMHNAGFVDVQETVFKVPTSEWPKDKRLKKIGAMERMNLLEGGEAFLLRGFTKEFGRSRAEMEIMLMRMRKELMANRFHSYVSFFVVHGRKPEQKRPSS</sequence>
<dbReference type="Pfam" id="PF13489">
    <property type="entry name" value="Methyltransf_23"/>
    <property type="match status" value="1"/>
</dbReference>
<dbReference type="InterPro" id="IPR029063">
    <property type="entry name" value="SAM-dependent_MTases_sf"/>
</dbReference>
<evidence type="ECO:0000313" key="2">
    <source>
        <dbReference type="EMBL" id="KAK8244358.1"/>
    </source>
</evidence>
<organism evidence="2 3">
    <name type="scientific">Phyllosticta capitalensis</name>
    <dbReference type="NCBI Taxonomy" id="121624"/>
    <lineage>
        <taxon>Eukaryota</taxon>
        <taxon>Fungi</taxon>
        <taxon>Dikarya</taxon>
        <taxon>Ascomycota</taxon>
        <taxon>Pezizomycotina</taxon>
        <taxon>Dothideomycetes</taxon>
        <taxon>Dothideomycetes incertae sedis</taxon>
        <taxon>Botryosphaeriales</taxon>
        <taxon>Phyllostictaceae</taxon>
        <taxon>Phyllosticta</taxon>
    </lineage>
</organism>
<proteinExistence type="predicted"/>
<evidence type="ECO:0000256" key="1">
    <source>
        <dbReference type="SAM" id="MobiDB-lite"/>
    </source>
</evidence>
<dbReference type="PANTHER" id="PTHR43591">
    <property type="entry name" value="METHYLTRANSFERASE"/>
    <property type="match status" value="1"/>
</dbReference>
<accession>A0ABR1Z080</accession>
<name>A0ABR1Z080_9PEZI</name>
<protein>
    <submittedName>
        <fullName evidence="2">S-adenosyl-L-methionine-dependent methyltransferase</fullName>
    </submittedName>
</protein>
<gene>
    <name evidence="2" type="ORF">HDK90DRAFT_153609</name>
</gene>
<evidence type="ECO:0000313" key="3">
    <source>
        <dbReference type="Proteomes" id="UP001492380"/>
    </source>
</evidence>
<dbReference type="Proteomes" id="UP001492380">
    <property type="component" value="Unassembled WGS sequence"/>
</dbReference>
<keyword evidence="2" id="KW-0489">Methyltransferase</keyword>
<dbReference type="SUPFAM" id="SSF53335">
    <property type="entry name" value="S-adenosyl-L-methionine-dependent methyltransferases"/>
    <property type="match status" value="1"/>
</dbReference>
<keyword evidence="3" id="KW-1185">Reference proteome</keyword>
<dbReference type="GO" id="GO:0008168">
    <property type="term" value="F:methyltransferase activity"/>
    <property type="evidence" value="ECO:0007669"/>
    <property type="project" value="UniProtKB-KW"/>
</dbReference>
<reference evidence="2 3" key="1">
    <citation type="submission" date="2024-04" db="EMBL/GenBank/DDBJ databases">
        <title>Phyllosticta paracitricarpa is synonymous to the EU quarantine fungus P. citricarpa based on phylogenomic analyses.</title>
        <authorList>
            <consortium name="Lawrence Berkeley National Laboratory"/>
            <person name="Van Ingen-Buijs V.A."/>
            <person name="Van Westerhoven A.C."/>
            <person name="Haridas S."/>
            <person name="Skiadas P."/>
            <person name="Martin F."/>
            <person name="Groenewald J.Z."/>
            <person name="Crous P.W."/>
            <person name="Seidl M.F."/>
        </authorList>
    </citation>
    <scope>NUCLEOTIDE SEQUENCE [LARGE SCALE GENOMIC DNA]</scope>
    <source>
        <strain evidence="2 3">CBS 123374</strain>
    </source>
</reference>
<keyword evidence="2" id="KW-0808">Transferase</keyword>
<feature type="region of interest" description="Disordered" evidence="1">
    <location>
        <begin position="42"/>
        <end position="61"/>
    </location>
</feature>
<dbReference type="CDD" id="cd02440">
    <property type="entry name" value="AdoMet_MTases"/>
    <property type="match status" value="1"/>
</dbReference>
<dbReference type="Gene3D" id="3.40.50.150">
    <property type="entry name" value="Vaccinia Virus protein VP39"/>
    <property type="match status" value="1"/>
</dbReference>
<comment type="caution">
    <text evidence="2">The sequence shown here is derived from an EMBL/GenBank/DDBJ whole genome shotgun (WGS) entry which is preliminary data.</text>
</comment>
<dbReference type="EMBL" id="JBBWRZ010000002">
    <property type="protein sequence ID" value="KAK8244358.1"/>
    <property type="molecule type" value="Genomic_DNA"/>
</dbReference>